<comment type="caution">
    <text evidence="3">The sequence shown here is derived from an EMBL/GenBank/DDBJ whole genome shotgun (WGS) entry which is preliminary data.</text>
</comment>
<dbReference type="SUPFAM" id="SSF48264">
    <property type="entry name" value="Cytochrome P450"/>
    <property type="match status" value="1"/>
</dbReference>
<comment type="similarity">
    <text evidence="1">Belongs to the cytochrome P450 family.</text>
</comment>
<organism evidence="3 4">
    <name type="scientific">Coccomyxa subellipsoidea</name>
    <dbReference type="NCBI Taxonomy" id="248742"/>
    <lineage>
        <taxon>Eukaryota</taxon>
        <taxon>Viridiplantae</taxon>
        <taxon>Chlorophyta</taxon>
        <taxon>core chlorophytes</taxon>
        <taxon>Trebouxiophyceae</taxon>
        <taxon>Trebouxiophyceae incertae sedis</taxon>
        <taxon>Coccomyxaceae</taxon>
        <taxon>Coccomyxa</taxon>
    </lineage>
</organism>
<dbReference type="InterPro" id="IPR050121">
    <property type="entry name" value="Cytochrome_P450_monoxygenase"/>
</dbReference>
<dbReference type="Gene3D" id="1.10.630.10">
    <property type="entry name" value="Cytochrome P450"/>
    <property type="match status" value="1"/>
</dbReference>
<dbReference type="PRINTS" id="PR00463">
    <property type="entry name" value="EP450I"/>
</dbReference>
<protein>
    <recommendedName>
        <fullName evidence="5">Cytochrome P450</fullName>
    </recommendedName>
</protein>
<name>A0ABR2YGA3_9CHLO</name>
<gene>
    <name evidence="3" type="ORF">WJX75_003698</name>
</gene>
<accession>A0ABR2YGA3</accession>
<evidence type="ECO:0000313" key="3">
    <source>
        <dbReference type="EMBL" id="KAK9904844.1"/>
    </source>
</evidence>
<keyword evidence="4" id="KW-1185">Reference proteome</keyword>
<dbReference type="InterPro" id="IPR036396">
    <property type="entry name" value="Cyt_P450_sf"/>
</dbReference>
<reference evidence="3 4" key="1">
    <citation type="journal article" date="2024" name="Nat. Commun.">
        <title>Phylogenomics reveals the evolutionary origins of lichenization in chlorophyte algae.</title>
        <authorList>
            <person name="Puginier C."/>
            <person name="Libourel C."/>
            <person name="Otte J."/>
            <person name="Skaloud P."/>
            <person name="Haon M."/>
            <person name="Grisel S."/>
            <person name="Petersen M."/>
            <person name="Berrin J.G."/>
            <person name="Delaux P.M."/>
            <person name="Dal Grande F."/>
            <person name="Keller J."/>
        </authorList>
    </citation>
    <scope>NUCLEOTIDE SEQUENCE [LARGE SCALE GENOMIC DNA]</scope>
    <source>
        <strain evidence="3 4">SAG 216-7</strain>
    </source>
</reference>
<dbReference type="PANTHER" id="PTHR24305">
    <property type="entry name" value="CYTOCHROME P450"/>
    <property type="match status" value="1"/>
</dbReference>
<dbReference type="InterPro" id="IPR001128">
    <property type="entry name" value="Cyt_P450"/>
</dbReference>
<dbReference type="Pfam" id="PF00067">
    <property type="entry name" value="p450"/>
    <property type="match status" value="1"/>
</dbReference>
<dbReference type="Proteomes" id="UP001491310">
    <property type="component" value="Unassembled WGS sequence"/>
</dbReference>
<dbReference type="PRINTS" id="PR00385">
    <property type="entry name" value="P450"/>
</dbReference>
<evidence type="ECO:0000256" key="2">
    <source>
        <dbReference type="SAM" id="MobiDB-lite"/>
    </source>
</evidence>
<sequence length="473" mass="52368">MCFHCVIITDPVLGTQLLRSKVVDKMRFVYSFLDPFLGGTNLLTGHTDEHWKAVRKSVAPAFSAGNMRGAFEHVVEHTMALVDYPKEGGPKKVHNIDNLLLRESMDVIGQFGFQKEMNALRSLRTGNAAETEAVTSLLGSTHEIESRIQEVYRWYRLWKADVRVGWGMLGRFQAIVRGLLAHMKAGQPEPGSFADLLLKAKDPKTGKRLCDDQMFPEIAALFFAGIDTTGHTGTFLLYTISQHPEVEAKIMAELDSLELAITPQRPSPRPLTYADLPKLAYLQATIKEVLRMYPPVGIGQLSVSYSHDITLAGRLHIPAGTIIWVPHHAIQNVSFNWDDANKFKPERWLTTGTEYAVPEKLPLPRKWYNDWESAATNGATGNGAGGTDVDESGNSKRPKRYFPFAEGPRNCVGQSLAKVSLVATAATLMQHFTFKLADEMGGPEGVRKSEHYTLVIGLGNGMSMHAIPRPGVM</sequence>
<dbReference type="EMBL" id="JALJOT010000012">
    <property type="protein sequence ID" value="KAK9904844.1"/>
    <property type="molecule type" value="Genomic_DNA"/>
</dbReference>
<evidence type="ECO:0000313" key="4">
    <source>
        <dbReference type="Proteomes" id="UP001491310"/>
    </source>
</evidence>
<dbReference type="PANTHER" id="PTHR24305:SF166">
    <property type="entry name" value="CYTOCHROME P450 12A4, MITOCHONDRIAL-RELATED"/>
    <property type="match status" value="1"/>
</dbReference>
<evidence type="ECO:0000256" key="1">
    <source>
        <dbReference type="ARBA" id="ARBA00010617"/>
    </source>
</evidence>
<feature type="region of interest" description="Disordered" evidence="2">
    <location>
        <begin position="377"/>
        <end position="396"/>
    </location>
</feature>
<evidence type="ECO:0008006" key="5">
    <source>
        <dbReference type="Google" id="ProtNLM"/>
    </source>
</evidence>
<dbReference type="InterPro" id="IPR002401">
    <property type="entry name" value="Cyt_P450_E_grp-I"/>
</dbReference>
<proteinExistence type="inferred from homology"/>